<evidence type="ECO:0000313" key="11">
    <source>
        <dbReference type="Proteomes" id="UP000054821"/>
    </source>
</evidence>
<evidence type="ECO:0000256" key="3">
    <source>
        <dbReference type="ARBA" id="ARBA00022617"/>
    </source>
</evidence>
<dbReference type="GO" id="GO:0005506">
    <property type="term" value="F:iron ion binding"/>
    <property type="evidence" value="ECO:0007669"/>
    <property type="project" value="InterPro"/>
</dbReference>
<keyword evidence="5 7" id="KW-0408">Iron</keyword>
<organism evidence="9 12">
    <name type="scientific">Trichoderma gamsii</name>
    <dbReference type="NCBI Taxonomy" id="398673"/>
    <lineage>
        <taxon>Eukaryota</taxon>
        <taxon>Fungi</taxon>
        <taxon>Dikarya</taxon>
        <taxon>Ascomycota</taxon>
        <taxon>Pezizomycotina</taxon>
        <taxon>Sordariomycetes</taxon>
        <taxon>Hypocreomycetidae</taxon>
        <taxon>Hypocreales</taxon>
        <taxon>Hypocreaceae</taxon>
        <taxon>Trichoderma</taxon>
    </lineage>
</organism>
<name>A0A0W7VU81_9HYPO</name>
<dbReference type="Gene3D" id="1.10.630.10">
    <property type="entry name" value="Cytochrome P450"/>
    <property type="match status" value="1"/>
</dbReference>
<dbReference type="Proteomes" id="UP000054821">
    <property type="component" value="Unassembled WGS sequence"/>
</dbReference>
<keyword evidence="6" id="KW-0560">Oxidoreductase</keyword>
<reference evidence="9 12" key="2">
    <citation type="submission" date="2017-02" db="EMBL/GenBank/DDBJ databases">
        <title>Genomes of Trichoderma spp. with biocontrol activity.</title>
        <authorList>
            <person name="Gardiner D."/>
            <person name="Kazan K."/>
            <person name="Vos C."/>
            <person name="Harvey P."/>
        </authorList>
    </citation>
    <scope>NUCLEOTIDE SEQUENCE [LARGE SCALE GENOMIC DNA]</scope>
    <source>
        <strain evidence="9 12">A5MH</strain>
    </source>
</reference>
<evidence type="ECO:0000256" key="4">
    <source>
        <dbReference type="ARBA" id="ARBA00022723"/>
    </source>
</evidence>
<sequence>MALKLLTTAALVGGAGWTYTTQEAWSRGPFIKAAAGIWFVELFLYAIYELFLYPTFFSPIRNVPTAPGGHWLMGHGKQIMASKPGAPIREWVTTVPNEGLIRYYWFFNKERLIVTSPKALGEVLVTNNYAFRKPENVRSLLGRLLGYGLLLAEGDEHRHQRRNLMPAFAFRHIKELYPLFWDKARESVQAMMKECGQEGQTDMEISEWASRVTLDIIGVAGLGKDFNSIQDENSDLVQTYGYLFKPRPPAKFLIMLATLVPSWLIYRLPLKRNREVNDAARKIRAMCRDVIREKKEKMIANKERTDVDILSVALESGQFSDENLVDQLMTFLAAGHETTATALTWAIYFLCCHPEMQTRLRAEVRERLPSTDDAGAKLASQDIDRMPYLHAVCSEVLRFFSPVPVTIREASYNTTIQNVPVREGTRIVLAPTAVNVDPKLWGADALEFDPERWISKNKDSEESNRRAASGGADSNYSFMTFLHGPRSCIGLTFATGEFACLLAAWIGRFEFELVNKEEMDMEKLDIKGNVTARPVKGLHVKARAVPGY</sequence>
<comment type="caution">
    <text evidence="9">The sequence shown here is derived from an EMBL/GenBank/DDBJ whole genome shotgun (WGS) entry which is preliminary data.</text>
</comment>
<keyword evidence="8" id="KW-1133">Transmembrane helix</keyword>
<feature type="transmembrane region" description="Helical" evidence="8">
    <location>
        <begin position="30"/>
        <end position="51"/>
    </location>
</feature>
<dbReference type="FunFam" id="1.10.630.10:FF:000051">
    <property type="entry name" value="Cytochrome P450 monooxygenase (Fum15)"/>
    <property type="match status" value="1"/>
</dbReference>
<dbReference type="GO" id="GO:0004497">
    <property type="term" value="F:monooxygenase activity"/>
    <property type="evidence" value="ECO:0007669"/>
    <property type="project" value="UniProtKB-KW"/>
</dbReference>
<dbReference type="AlphaFoldDB" id="A0A0W7VU81"/>
<evidence type="ECO:0000256" key="8">
    <source>
        <dbReference type="SAM" id="Phobius"/>
    </source>
</evidence>
<comment type="similarity">
    <text evidence="2">Belongs to the cytochrome P450 family.</text>
</comment>
<dbReference type="InterPro" id="IPR050121">
    <property type="entry name" value="Cytochrome_P450_monoxygenase"/>
</dbReference>
<reference evidence="10" key="3">
    <citation type="submission" date="2017-08" db="EMBL/GenBank/DDBJ databases">
        <title>Trichoderma gamsii strain T6085, whole genome shotgun sequencing project.</title>
        <authorList>
            <person name="Baroncelli R."/>
        </authorList>
    </citation>
    <scope>NUCLEOTIDE SEQUENCE</scope>
    <source>
        <strain evidence="10">T6085</strain>
    </source>
</reference>
<dbReference type="STRING" id="398673.A0A0W7VU81"/>
<dbReference type="GO" id="GO:0020037">
    <property type="term" value="F:heme binding"/>
    <property type="evidence" value="ECO:0007669"/>
    <property type="project" value="InterPro"/>
</dbReference>
<dbReference type="RefSeq" id="XP_018663021.1">
    <property type="nucleotide sequence ID" value="XM_018803648.1"/>
</dbReference>
<dbReference type="Proteomes" id="UP000236546">
    <property type="component" value="Unassembled WGS sequence"/>
</dbReference>
<dbReference type="InterPro" id="IPR036396">
    <property type="entry name" value="Cyt_P450_sf"/>
</dbReference>
<evidence type="ECO:0000256" key="1">
    <source>
        <dbReference type="ARBA" id="ARBA00001971"/>
    </source>
</evidence>
<dbReference type="PRINTS" id="PR00465">
    <property type="entry name" value="EP450IV"/>
</dbReference>
<evidence type="ECO:0000256" key="2">
    <source>
        <dbReference type="ARBA" id="ARBA00010617"/>
    </source>
</evidence>
<dbReference type="PANTHER" id="PTHR24305:SF227">
    <property type="entry name" value="P450, PUTATIVE (EUROFUNG)-RELATED"/>
    <property type="match status" value="1"/>
</dbReference>
<dbReference type="OrthoDB" id="1470350at2759"/>
<keyword evidence="8" id="KW-0812">Transmembrane</keyword>
<evidence type="ECO:0000256" key="5">
    <source>
        <dbReference type="ARBA" id="ARBA00023004"/>
    </source>
</evidence>
<evidence type="ECO:0000313" key="12">
    <source>
        <dbReference type="Proteomes" id="UP000236546"/>
    </source>
</evidence>
<keyword evidence="3 7" id="KW-0349">Heme</keyword>
<evidence type="ECO:0008006" key="13">
    <source>
        <dbReference type="Google" id="ProtNLM"/>
    </source>
</evidence>
<dbReference type="EMBL" id="MTYH01000058">
    <property type="protein sequence ID" value="PNP41421.1"/>
    <property type="molecule type" value="Genomic_DNA"/>
</dbReference>
<evidence type="ECO:0000256" key="6">
    <source>
        <dbReference type="ARBA" id="ARBA00023033"/>
    </source>
</evidence>
<feature type="binding site" description="axial binding residue" evidence="7">
    <location>
        <position position="488"/>
    </location>
    <ligand>
        <name>heme</name>
        <dbReference type="ChEBI" id="CHEBI:30413"/>
    </ligand>
    <ligandPart>
        <name>Fe</name>
        <dbReference type="ChEBI" id="CHEBI:18248"/>
    </ligandPart>
</feature>
<evidence type="ECO:0000256" key="7">
    <source>
        <dbReference type="PIRSR" id="PIRSR602403-1"/>
    </source>
</evidence>
<keyword evidence="4 7" id="KW-0479">Metal-binding</keyword>
<dbReference type="EMBL" id="JPDN02000026">
    <property type="protein sequence ID" value="PON23959.1"/>
    <property type="molecule type" value="Genomic_DNA"/>
</dbReference>
<evidence type="ECO:0000313" key="9">
    <source>
        <dbReference type="EMBL" id="PNP41421.1"/>
    </source>
</evidence>
<evidence type="ECO:0000313" key="10">
    <source>
        <dbReference type="EMBL" id="PON23959.1"/>
    </source>
</evidence>
<dbReference type="PANTHER" id="PTHR24305">
    <property type="entry name" value="CYTOCHROME P450"/>
    <property type="match status" value="1"/>
</dbReference>
<dbReference type="InterPro" id="IPR002403">
    <property type="entry name" value="Cyt_P450_E_grp-IV"/>
</dbReference>
<reference evidence="10 11" key="1">
    <citation type="journal article" date="2016" name="Genome Announc.">
        <title>Draft Whole-Genome Sequence of Trichoderma gamsii T6085, a Promising Biocontrol Agent of Fusarium Head Blight on Wheat.</title>
        <authorList>
            <person name="Baroncelli R."/>
            <person name="Zapparata A."/>
            <person name="Piaggeschi G."/>
            <person name="Sarrocco S."/>
            <person name="Vannacci G."/>
        </authorList>
    </citation>
    <scope>NUCLEOTIDE SEQUENCE [LARGE SCALE GENOMIC DNA]</scope>
    <source>
        <strain evidence="10 11">T6085</strain>
    </source>
</reference>
<dbReference type="CDD" id="cd11069">
    <property type="entry name" value="CYP_FUM15-like"/>
    <property type="match status" value="1"/>
</dbReference>
<accession>A0A0W7VU81</accession>
<protein>
    <recommendedName>
        <fullName evidence="13">Cytochrome P450</fullName>
    </recommendedName>
</protein>
<dbReference type="GeneID" id="29983731"/>
<dbReference type="GO" id="GO:0016705">
    <property type="term" value="F:oxidoreductase activity, acting on paired donors, with incorporation or reduction of molecular oxygen"/>
    <property type="evidence" value="ECO:0007669"/>
    <property type="project" value="InterPro"/>
</dbReference>
<keyword evidence="11" id="KW-1185">Reference proteome</keyword>
<dbReference type="PRINTS" id="PR00385">
    <property type="entry name" value="P450"/>
</dbReference>
<dbReference type="Pfam" id="PF00067">
    <property type="entry name" value="p450"/>
    <property type="match status" value="1"/>
</dbReference>
<keyword evidence="6" id="KW-0503">Monooxygenase</keyword>
<dbReference type="InterPro" id="IPR001128">
    <property type="entry name" value="Cyt_P450"/>
</dbReference>
<dbReference type="SUPFAM" id="SSF48264">
    <property type="entry name" value="Cytochrome P450"/>
    <property type="match status" value="1"/>
</dbReference>
<keyword evidence="8" id="KW-0472">Membrane</keyword>
<gene>
    <name evidence="10" type="ORF">TGAM01_v207287</name>
    <name evidence="9" type="ORF">TGAMA5MH_06747</name>
</gene>
<comment type="cofactor">
    <cofactor evidence="1 7">
        <name>heme</name>
        <dbReference type="ChEBI" id="CHEBI:30413"/>
    </cofactor>
</comment>
<proteinExistence type="inferred from homology"/>